<name>Q7VH84_HELHP</name>
<evidence type="ECO:0000313" key="2">
    <source>
        <dbReference type="EMBL" id="AAP77680.1"/>
    </source>
</evidence>
<dbReference type="Proteomes" id="UP000002495">
    <property type="component" value="Chromosome"/>
</dbReference>
<gene>
    <name evidence="2" type="ordered locus">HH_1083</name>
</gene>
<evidence type="ECO:0008006" key="4">
    <source>
        <dbReference type="Google" id="ProtNLM"/>
    </source>
</evidence>
<dbReference type="InterPro" id="IPR036514">
    <property type="entry name" value="SGNH_hydro_sf"/>
</dbReference>
<dbReference type="Pfam" id="PF04311">
    <property type="entry name" value="DUF459"/>
    <property type="match status" value="1"/>
</dbReference>
<evidence type="ECO:0000256" key="1">
    <source>
        <dbReference type="SAM" id="MobiDB-lite"/>
    </source>
</evidence>
<accession>Q7VH84</accession>
<feature type="compositionally biased region" description="Polar residues" evidence="1">
    <location>
        <begin position="126"/>
        <end position="138"/>
    </location>
</feature>
<dbReference type="PANTHER" id="PTHR30383">
    <property type="entry name" value="THIOESTERASE 1/PROTEASE 1/LYSOPHOSPHOLIPASE L1"/>
    <property type="match status" value="1"/>
</dbReference>
<dbReference type="SUPFAM" id="SSF52266">
    <property type="entry name" value="SGNH hydrolase"/>
    <property type="match status" value="1"/>
</dbReference>
<dbReference type="PANTHER" id="PTHR30383:SF24">
    <property type="entry name" value="THIOESTERASE 1_PROTEASE 1_LYSOPHOSPHOLIPASE L1"/>
    <property type="match status" value="1"/>
</dbReference>
<dbReference type="eggNOG" id="COG2845">
    <property type="taxonomic scope" value="Bacteria"/>
</dbReference>
<dbReference type="EMBL" id="AE017125">
    <property type="protein sequence ID" value="AAP77680.1"/>
    <property type="molecule type" value="Genomic_DNA"/>
</dbReference>
<feature type="compositionally biased region" description="Basic and acidic residues" evidence="1">
    <location>
        <begin position="143"/>
        <end position="152"/>
    </location>
</feature>
<dbReference type="AlphaFoldDB" id="Q7VH84"/>
<feature type="region of interest" description="Disordered" evidence="1">
    <location>
        <begin position="77"/>
        <end position="205"/>
    </location>
</feature>
<feature type="compositionally biased region" description="Pro residues" evidence="1">
    <location>
        <begin position="176"/>
        <end position="186"/>
    </location>
</feature>
<sequence>MQLLITLHSSIIIYVEQQYHNFTESPYPFVQVLSGLYERIMLEDNALFVYADNLTQSLEQVRKNIFTFDNLTFAQEKNDKQNKKNAPANKDSQRKKSKHNTNNTSNPKPKPKNPPISHPTLHANENPASQNSNESTKSLPPKDIGHLPKDSEYLQTPPLETPSISVNPPAQTTQTIPPPVKKPPIEQPSSTAQESYTPIRPINNPRIPIDEGSSVLLIGDSMMQGVAPYVLKTFKKVNLRGINLSKHSTGLTYKHYFNWEAALKDTFAKNPDIALVVVLLGANDPWGMKNISFKSVRWEETYIQRIEEILNVAHSYGARVVWYEVPSVSSKSLNDKIVYLNSLYERVVKEEGEYFLQSNGIITQGGKYSAFIKNANGKSVQVRIDDGVHFTARGYQIMANIFLNALEIIPQVKELDVQEDSIHSLPAQDVEYQIKEHLWE</sequence>
<proteinExistence type="predicted"/>
<dbReference type="CDD" id="cd01829">
    <property type="entry name" value="SGNH_hydrolase_peri2"/>
    <property type="match status" value="1"/>
</dbReference>
<dbReference type="STRING" id="235279.HH_1083"/>
<dbReference type="Gene3D" id="3.40.50.1110">
    <property type="entry name" value="SGNH hydrolase"/>
    <property type="match status" value="1"/>
</dbReference>
<keyword evidence="3" id="KW-1185">Reference proteome</keyword>
<dbReference type="KEGG" id="hhe:HH_1083"/>
<dbReference type="InterPro" id="IPR007407">
    <property type="entry name" value="DUF459"/>
</dbReference>
<evidence type="ECO:0000313" key="3">
    <source>
        <dbReference type="Proteomes" id="UP000002495"/>
    </source>
</evidence>
<dbReference type="InterPro" id="IPR051532">
    <property type="entry name" value="Ester_Hydrolysis_Enzymes"/>
</dbReference>
<dbReference type="HOGENOM" id="CLU_036181_0_0_7"/>
<dbReference type="GO" id="GO:0004622">
    <property type="term" value="F:phosphatidylcholine lysophospholipase activity"/>
    <property type="evidence" value="ECO:0007669"/>
    <property type="project" value="TreeGrafter"/>
</dbReference>
<protein>
    <recommendedName>
        <fullName evidence="4">SGNH hydrolase-type esterase domain-containing protein</fullName>
    </recommendedName>
</protein>
<organism evidence="2 3">
    <name type="scientific">Helicobacter hepaticus (strain ATCC 51449 / 3B1)</name>
    <dbReference type="NCBI Taxonomy" id="235279"/>
    <lineage>
        <taxon>Bacteria</taxon>
        <taxon>Pseudomonadati</taxon>
        <taxon>Campylobacterota</taxon>
        <taxon>Epsilonproteobacteria</taxon>
        <taxon>Campylobacterales</taxon>
        <taxon>Helicobacteraceae</taxon>
        <taxon>Helicobacter</taxon>
    </lineage>
</organism>
<reference evidence="2 3" key="1">
    <citation type="journal article" date="2003" name="Proc. Natl. Acad. Sci. U.S.A.">
        <title>The complete genome sequence of the carcinogenic bacterium Helicobacter hepaticus.</title>
        <authorList>
            <person name="Suerbaum S."/>
            <person name="Josenhans C."/>
            <person name="Sterzenbach T."/>
            <person name="Drescher B."/>
            <person name="Brandt P."/>
            <person name="Bell M."/>
            <person name="Droege M."/>
            <person name="Fartmann B."/>
            <person name="Fischer H.-P."/>
            <person name="Ge Z."/>
            <person name="Hoerster A."/>
            <person name="Holland R."/>
            <person name="Klein K."/>
            <person name="Koenig J."/>
            <person name="Macko L."/>
            <person name="Mendz G.L."/>
            <person name="Nyakatura G."/>
            <person name="Schauer D.B."/>
            <person name="Shen Z."/>
            <person name="Weber J."/>
            <person name="Frosch M."/>
            <person name="Fox J.G."/>
        </authorList>
    </citation>
    <scope>NUCLEOTIDE SEQUENCE [LARGE SCALE GENOMIC DNA]</scope>
    <source>
        <strain evidence="3">ATCC 51449 / 3B1</strain>
    </source>
</reference>